<reference evidence="9" key="3">
    <citation type="submission" date="2010-09" db="EMBL/GenBank/DDBJ databases">
        <title>Annotation of Gaeumannomyces graminis var. tritici R3-111a-1.</title>
        <authorList>
            <consortium name="The Broad Institute Genome Sequencing Platform"/>
            <person name="Ma L.-J."/>
            <person name="Dead R."/>
            <person name="Young S.K."/>
            <person name="Zeng Q."/>
            <person name="Gargeya S."/>
            <person name="Fitzgerald M."/>
            <person name="Haas B."/>
            <person name="Abouelleil A."/>
            <person name="Alvarado L."/>
            <person name="Arachchi H.M."/>
            <person name="Berlin A."/>
            <person name="Brown A."/>
            <person name="Chapman S.B."/>
            <person name="Chen Z."/>
            <person name="Dunbar C."/>
            <person name="Freedman E."/>
            <person name="Gearin G."/>
            <person name="Gellesch M."/>
            <person name="Goldberg J."/>
            <person name="Griggs A."/>
            <person name="Gujja S."/>
            <person name="Heiman D."/>
            <person name="Howarth C."/>
            <person name="Larson L."/>
            <person name="Lui A."/>
            <person name="MacDonald P.J.P."/>
            <person name="Mehta T."/>
            <person name="Montmayeur A."/>
            <person name="Murphy C."/>
            <person name="Neiman D."/>
            <person name="Pearson M."/>
            <person name="Priest M."/>
            <person name="Roberts A."/>
            <person name="Saif S."/>
            <person name="Shea T."/>
            <person name="Shenoy N."/>
            <person name="Sisk P."/>
            <person name="Stolte C."/>
            <person name="Sykes S."/>
            <person name="Yandava C."/>
            <person name="Wortman J."/>
            <person name="Nusbaum C."/>
            <person name="Birren B."/>
        </authorList>
    </citation>
    <scope>NUCLEOTIDE SEQUENCE</scope>
    <source>
        <strain evidence="9">R3-111a-1</strain>
    </source>
</reference>
<dbReference type="GO" id="GO:0000978">
    <property type="term" value="F:RNA polymerase II cis-regulatory region sequence-specific DNA binding"/>
    <property type="evidence" value="ECO:0007669"/>
    <property type="project" value="TreeGrafter"/>
</dbReference>
<organism evidence="9">
    <name type="scientific">Gaeumannomyces tritici (strain R3-111a-1)</name>
    <name type="common">Wheat and barley take-all root rot fungus</name>
    <name type="synonym">Gaeumannomyces graminis var. tritici</name>
    <dbReference type="NCBI Taxonomy" id="644352"/>
    <lineage>
        <taxon>Eukaryota</taxon>
        <taxon>Fungi</taxon>
        <taxon>Dikarya</taxon>
        <taxon>Ascomycota</taxon>
        <taxon>Pezizomycotina</taxon>
        <taxon>Sordariomycetes</taxon>
        <taxon>Sordariomycetidae</taxon>
        <taxon>Magnaporthales</taxon>
        <taxon>Magnaporthaceae</taxon>
        <taxon>Gaeumannomyces</taxon>
    </lineage>
</organism>
<evidence type="ECO:0000256" key="3">
    <source>
        <dbReference type="ARBA" id="ARBA00023015"/>
    </source>
</evidence>
<dbReference type="PANTHER" id="PTHR31944">
    <property type="entry name" value="HEME-RESPONSIVE ZINC FINGER TRANSCRIPTION FACTOR HAP1"/>
    <property type="match status" value="1"/>
</dbReference>
<feature type="region of interest" description="Disordered" evidence="7">
    <location>
        <begin position="766"/>
        <end position="793"/>
    </location>
</feature>
<evidence type="ECO:0000313" key="11">
    <source>
        <dbReference type="Proteomes" id="UP000006039"/>
    </source>
</evidence>
<dbReference type="AlphaFoldDB" id="J3PBB3"/>
<dbReference type="Pfam" id="PF04082">
    <property type="entry name" value="Fungal_trans"/>
    <property type="match status" value="1"/>
</dbReference>
<keyword evidence="11" id="KW-1185">Reference proteome</keyword>
<dbReference type="InterPro" id="IPR001138">
    <property type="entry name" value="Zn2Cys6_DnaBD"/>
</dbReference>
<dbReference type="PANTHER" id="PTHR31944:SF131">
    <property type="entry name" value="HEME-RESPONSIVE ZINC FINGER TRANSCRIPTION FACTOR HAP1"/>
    <property type="match status" value="1"/>
</dbReference>
<dbReference type="InterPro" id="IPR036864">
    <property type="entry name" value="Zn2-C6_fun-type_DNA-bd_sf"/>
</dbReference>
<proteinExistence type="predicted"/>
<dbReference type="RefSeq" id="XP_009226926.1">
    <property type="nucleotide sequence ID" value="XM_009228662.1"/>
</dbReference>
<dbReference type="PROSITE" id="PS00463">
    <property type="entry name" value="ZN2_CY6_FUNGAL_1"/>
    <property type="match status" value="1"/>
</dbReference>
<accession>J3PBB3</accession>
<dbReference type="SUPFAM" id="SSF57701">
    <property type="entry name" value="Zn2/Cys6 DNA-binding domain"/>
    <property type="match status" value="1"/>
</dbReference>
<dbReference type="Pfam" id="PF00172">
    <property type="entry name" value="Zn_clus"/>
    <property type="match status" value="1"/>
</dbReference>
<keyword evidence="3" id="KW-0805">Transcription regulation</keyword>
<dbReference type="GO" id="GO:0006351">
    <property type="term" value="P:DNA-templated transcription"/>
    <property type="evidence" value="ECO:0007669"/>
    <property type="project" value="InterPro"/>
</dbReference>
<dbReference type="Proteomes" id="UP000006039">
    <property type="component" value="Unassembled WGS sequence"/>
</dbReference>
<feature type="region of interest" description="Disordered" evidence="7">
    <location>
        <begin position="100"/>
        <end position="127"/>
    </location>
</feature>
<reference evidence="10" key="4">
    <citation type="journal article" date="2015" name="G3 (Bethesda)">
        <title>Genome sequences of three phytopathogenic species of the Magnaporthaceae family of fungi.</title>
        <authorList>
            <person name="Okagaki L.H."/>
            <person name="Nunes C.C."/>
            <person name="Sailsbery J."/>
            <person name="Clay B."/>
            <person name="Brown D."/>
            <person name="John T."/>
            <person name="Oh Y."/>
            <person name="Young N."/>
            <person name="Fitzgerald M."/>
            <person name="Haas B.J."/>
            <person name="Zeng Q."/>
            <person name="Young S."/>
            <person name="Adiconis X."/>
            <person name="Fan L."/>
            <person name="Levin J.Z."/>
            <person name="Mitchell T.K."/>
            <person name="Okubara P.A."/>
            <person name="Farman M.L."/>
            <person name="Kohn L.M."/>
            <person name="Birren B."/>
            <person name="Ma L.-J."/>
            <person name="Dean R.A."/>
        </authorList>
    </citation>
    <scope>NUCLEOTIDE SEQUENCE</scope>
    <source>
        <strain evidence="10">R3-111a-1</strain>
    </source>
</reference>
<dbReference type="CDD" id="cd12148">
    <property type="entry name" value="fungal_TF_MHR"/>
    <property type="match status" value="1"/>
</dbReference>
<feature type="compositionally biased region" description="Low complexity" evidence="7">
    <location>
        <begin position="236"/>
        <end position="248"/>
    </location>
</feature>
<evidence type="ECO:0000256" key="5">
    <source>
        <dbReference type="ARBA" id="ARBA00023163"/>
    </source>
</evidence>
<reference evidence="9" key="2">
    <citation type="submission" date="2010-07" db="EMBL/GenBank/DDBJ databases">
        <authorList>
            <consortium name="The Broad Institute Genome Sequencing Platform"/>
            <consortium name="Broad Institute Genome Sequencing Center for Infectious Disease"/>
            <person name="Ma L.-J."/>
            <person name="Dead R."/>
            <person name="Young S."/>
            <person name="Zeng Q."/>
            <person name="Koehrsen M."/>
            <person name="Alvarado L."/>
            <person name="Berlin A."/>
            <person name="Chapman S.B."/>
            <person name="Chen Z."/>
            <person name="Freedman E."/>
            <person name="Gellesch M."/>
            <person name="Goldberg J."/>
            <person name="Griggs A."/>
            <person name="Gujja S."/>
            <person name="Heilman E.R."/>
            <person name="Heiman D."/>
            <person name="Hepburn T."/>
            <person name="Howarth C."/>
            <person name="Jen D."/>
            <person name="Larson L."/>
            <person name="Mehta T."/>
            <person name="Neiman D."/>
            <person name="Pearson M."/>
            <person name="Roberts A."/>
            <person name="Saif S."/>
            <person name="Shea T."/>
            <person name="Shenoy N."/>
            <person name="Sisk P."/>
            <person name="Stolte C."/>
            <person name="Sykes S."/>
            <person name="Walk T."/>
            <person name="White J."/>
            <person name="Yandava C."/>
            <person name="Haas B."/>
            <person name="Nusbaum C."/>
            <person name="Birren B."/>
        </authorList>
    </citation>
    <scope>NUCLEOTIDE SEQUENCE</scope>
    <source>
        <strain evidence="9">R3-111a-1</strain>
    </source>
</reference>
<keyword evidence="5" id="KW-0804">Transcription</keyword>
<feature type="compositionally biased region" description="Pro residues" evidence="7">
    <location>
        <begin position="909"/>
        <end position="920"/>
    </location>
</feature>
<evidence type="ECO:0000259" key="8">
    <source>
        <dbReference type="PROSITE" id="PS50048"/>
    </source>
</evidence>
<dbReference type="VEuPathDB" id="FungiDB:GGTG_10786"/>
<evidence type="ECO:0000256" key="4">
    <source>
        <dbReference type="ARBA" id="ARBA00023125"/>
    </source>
</evidence>
<feature type="compositionally biased region" description="Low complexity" evidence="7">
    <location>
        <begin position="207"/>
        <end position="225"/>
    </location>
</feature>
<feature type="region of interest" description="Disordered" evidence="7">
    <location>
        <begin position="558"/>
        <end position="577"/>
    </location>
</feature>
<feature type="compositionally biased region" description="Polar residues" evidence="7">
    <location>
        <begin position="1"/>
        <end position="16"/>
    </location>
</feature>
<keyword evidence="1" id="KW-0479">Metal-binding</keyword>
<sequence>MAMTPPTTDGSSTAASSRPAFAPERKDAVAASLSGTGTCSGAGSPGVMVFDGFQQRSVKRPRPVKSCLLCRSKKLRCDRLNPCSQCQKSHRVCRYANDQGPGNASDSGSDGETASPSAGAADRGAPAHKRVALAGGLNARSPAGAHIPPLPTPPQPPIDAAVDVYYRSGFDDIAARLDRLERLIIASRTGEDVSSAPVQGPPPPPLLSGAATGSYGTGTTASGLTPAPPAGQEWTASPGASPSYSYDSAPPPVGGGAPGSRIAALTSIATRSLTSPVTVRGLTIKGARSLRTRFFGQNSTRVLLNLFDEAKDFMYNKAKRESANELFVHLQKIYTVLQEDRHRVLAPITVFVDSVLPVLKRMADILPTQKSVCDRLLEAYIGTSEGLYRVVHVPTLRAEYRAYWDGQRCSDGFLPQLLCMLSIGSRFQTESRGLGHDRSEGVHVPTACALVRAWLDSLRGKQLVDVGTLLAEVLLLHAQRMIAPRYQDSWTQLGVIVRMAMTMGLHRDPSEFPQISPFAAECRRKLWYTIMDMDLHLSLGCNLPCAVRDGEYTCQPPLNLDDEDLRPDSGSLPPSKPIEVRTDGQLQAWAASTLPIRMRAAALVSRLDSIRDYGEVLEVGSRLERLLEEVNLLFPRGQGLDPRWRFKEWRMRALLDMHIRRPLLALYRPFALSTPDCPSQIASTYFRSSMVLLTYMDELDARTPGFVDVNHMYHVILKHDIIQAAFSVCYYIKNAQEAAAAATATSNGASGSTAYNGIASSLGPSMANTTGGDSTDAGANDNNSSNITFDADGRPLWPPERMMRVVEKTLEDVVQLIRDSTSDLKDIVALSIVINSVRPGDSPEQRLERIRAGISRILDACLKSLKTTPEGLGVTALPSTAAAAAASSMFATAGKSKSPAAAAGADVRPGPPHSDQPQPPFFHANTHLPAGTYHTSTTGFPDDFPLWDANFWGQTQPDM</sequence>
<gene>
    <name evidence="10" type="primary">20351244</name>
    <name evidence="9" type="ORF">GGTG_10786</name>
</gene>
<dbReference type="OrthoDB" id="5414787at2759"/>
<evidence type="ECO:0000313" key="9">
    <source>
        <dbReference type="EMBL" id="EJT71529.1"/>
    </source>
</evidence>
<dbReference type="STRING" id="644352.J3PBB3"/>
<dbReference type="EnsemblFungi" id="EJT71529">
    <property type="protein sequence ID" value="EJT71529"/>
    <property type="gene ID" value="GGTG_10786"/>
</dbReference>
<dbReference type="InterPro" id="IPR007219">
    <property type="entry name" value="XnlR_reg_dom"/>
</dbReference>
<dbReference type="Gene3D" id="4.10.240.10">
    <property type="entry name" value="Zn(2)-C6 fungal-type DNA-binding domain"/>
    <property type="match status" value="1"/>
</dbReference>
<dbReference type="GO" id="GO:0001228">
    <property type="term" value="F:DNA-binding transcription activator activity, RNA polymerase II-specific"/>
    <property type="evidence" value="ECO:0007669"/>
    <property type="project" value="TreeGrafter"/>
</dbReference>
<dbReference type="SMART" id="SM00066">
    <property type="entry name" value="GAL4"/>
    <property type="match status" value="1"/>
</dbReference>
<dbReference type="HOGENOM" id="CLU_007091_0_0_1"/>
<protein>
    <recommendedName>
        <fullName evidence="8">Zn(2)-C6 fungal-type domain-containing protein</fullName>
    </recommendedName>
</protein>
<reference evidence="11" key="1">
    <citation type="submission" date="2010-07" db="EMBL/GenBank/DDBJ databases">
        <title>The genome sequence of Gaeumannomyces graminis var. tritici strain R3-111a-1.</title>
        <authorList>
            <consortium name="The Broad Institute Genome Sequencing Platform"/>
            <person name="Ma L.-J."/>
            <person name="Dead R."/>
            <person name="Young S."/>
            <person name="Zeng Q."/>
            <person name="Koehrsen M."/>
            <person name="Alvarado L."/>
            <person name="Berlin A."/>
            <person name="Chapman S.B."/>
            <person name="Chen Z."/>
            <person name="Freedman E."/>
            <person name="Gellesch M."/>
            <person name="Goldberg J."/>
            <person name="Griggs A."/>
            <person name="Gujja S."/>
            <person name="Heilman E.R."/>
            <person name="Heiman D."/>
            <person name="Hepburn T."/>
            <person name="Howarth C."/>
            <person name="Jen D."/>
            <person name="Larson L."/>
            <person name="Mehta T."/>
            <person name="Neiman D."/>
            <person name="Pearson M."/>
            <person name="Roberts A."/>
            <person name="Saif S."/>
            <person name="Shea T."/>
            <person name="Shenoy N."/>
            <person name="Sisk P."/>
            <person name="Stolte C."/>
            <person name="Sykes S."/>
            <person name="Walk T."/>
            <person name="White J."/>
            <person name="Yandava C."/>
            <person name="Haas B."/>
            <person name="Nusbaum C."/>
            <person name="Birren B."/>
        </authorList>
    </citation>
    <scope>NUCLEOTIDE SEQUENCE [LARGE SCALE GENOMIC DNA]</scope>
    <source>
        <strain evidence="11">R3-111a-1</strain>
    </source>
</reference>
<feature type="region of interest" description="Disordered" evidence="7">
    <location>
        <begin position="900"/>
        <end position="928"/>
    </location>
</feature>
<evidence type="ECO:0000256" key="7">
    <source>
        <dbReference type="SAM" id="MobiDB-lite"/>
    </source>
</evidence>
<keyword evidence="4" id="KW-0238">DNA-binding</keyword>
<name>J3PBB3_GAET3</name>
<dbReference type="GO" id="GO:0008270">
    <property type="term" value="F:zinc ion binding"/>
    <property type="evidence" value="ECO:0007669"/>
    <property type="project" value="InterPro"/>
</dbReference>
<evidence type="ECO:0000256" key="2">
    <source>
        <dbReference type="ARBA" id="ARBA00022833"/>
    </source>
</evidence>
<dbReference type="PROSITE" id="PS50048">
    <property type="entry name" value="ZN2_CY6_FUNGAL_2"/>
    <property type="match status" value="1"/>
</dbReference>
<dbReference type="InterPro" id="IPR051430">
    <property type="entry name" value="Fungal_TF_Env_Response"/>
</dbReference>
<dbReference type="GO" id="GO:0005634">
    <property type="term" value="C:nucleus"/>
    <property type="evidence" value="ECO:0007669"/>
    <property type="project" value="TreeGrafter"/>
</dbReference>
<evidence type="ECO:0000313" key="10">
    <source>
        <dbReference type="EnsemblFungi" id="EJT71529"/>
    </source>
</evidence>
<keyword evidence="6" id="KW-0539">Nucleus</keyword>
<dbReference type="EMBL" id="GL385400">
    <property type="protein sequence ID" value="EJT71529.1"/>
    <property type="molecule type" value="Genomic_DNA"/>
</dbReference>
<dbReference type="GeneID" id="20351244"/>
<evidence type="ECO:0000256" key="6">
    <source>
        <dbReference type="ARBA" id="ARBA00023242"/>
    </source>
</evidence>
<reference evidence="10" key="5">
    <citation type="submission" date="2018-04" db="UniProtKB">
        <authorList>
            <consortium name="EnsemblFungi"/>
        </authorList>
    </citation>
    <scope>IDENTIFICATION</scope>
    <source>
        <strain evidence="10">R3-111a-1</strain>
    </source>
</reference>
<evidence type="ECO:0000256" key="1">
    <source>
        <dbReference type="ARBA" id="ARBA00022723"/>
    </source>
</evidence>
<feature type="domain" description="Zn(2)-C6 fungal-type" evidence="8">
    <location>
        <begin position="66"/>
        <end position="95"/>
    </location>
</feature>
<feature type="region of interest" description="Disordered" evidence="7">
    <location>
        <begin position="190"/>
        <end position="257"/>
    </location>
</feature>
<keyword evidence="2" id="KW-0862">Zinc</keyword>
<dbReference type="CDD" id="cd00067">
    <property type="entry name" value="GAL4"/>
    <property type="match status" value="1"/>
</dbReference>
<dbReference type="eggNOG" id="ENOG502RJ72">
    <property type="taxonomic scope" value="Eukaryota"/>
</dbReference>
<feature type="compositionally biased region" description="Polar residues" evidence="7">
    <location>
        <begin position="100"/>
        <end position="116"/>
    </location>
</feature>
<feature type="region of interest" description="Disordered" evidence="7">
    <location>
        <begin position="1"/>
        <end position="44"/>
    </location>
</feature>
<dbReference type="SMART" id="SM00906">
    <property type="entry name" value="Fungal_trans"/>
    <property type="match status" value="1"/>
</dbReference>